<feature type="non-terminal residue" evidence="8">
    <location>
        <position position="1"/>
    </location>
</feature>
<accession>A0A9P1GBX5</accession>
<evidence type="ECO:0000256" key="1">
    <source>
        <dbReference type="ARBA" id="ARBA00004651"/>
    </source>
</evidence>
<feature type="transmembrane region" description="Helical" evidence="7">
    <location>
        <begin position="338"/>
        <end position="355"/>
    </location>
</feature>
<evidence type="ECO:0000256" key="5">
    <source>
        <dbReference type="ARBA" id="ARBA00022989"/>
    </source>
</evidence>
<feature type="transmembrane region" description="Helical" evidence="7">
    <location>
        <begin position="367"/>
        <end position="387"/>
    </location>
</feature>
<dbReference type="GO" id="GO:0005886">
    <property type="term" value="C:plasma membrane"/>
    <property type="evidence" value="ECO:0007669"/>
    <property type="project" value="UniProtKB-SubCell"/>
</dbReference>
<evidence type="ECO:0000313" key="8">
    <source>
        <dbReference type="EMBL" id="CAI4008411.1"/>
    </source>
</evidence>
<name>A0A9P1GBX5_9DINO</name>
<keyword evidence="2" id="KW-0813">Transport</keyword>
<feature type="transmembrane region" description="Helical" evidence="7">
    <location>
        <begin position="188"/>
        <end position="205"/>
    </location>
</feature>
<dbReference type="InterPro" id="IPR052017">
    <property type="entry name" value="TSUP"/>
</dbReference>
<dbReference type="EMBL" id="CAMXCT010004271">
    <property type="protein sequence ID" value="CAI4008411.1"/>
    <property type="molecule type" value="Genomic_DNA"/>
</dbReference>
<evidence type="ECO:0000256" key="3">
    <source>
        <dbReference type="ARBA" id="ARBA00022475"/>
    </source>
</evidence>
<dbReference type="InterPro" id="IPR002781">
    <property type="entry name" value="TM_pro_TauE-like"/>
</dbReference>
<keyword evidence="11" id="KW-1185">Reference proteome</keyword>
<dbReference type="EMBL" id="CAMXCT020004271">
    <property type="protein sequence ID" value="CAL1161786.1"/>
    <property type="molecule type" value="Genomic_DNA"/>
</dbReference>
<evidence type="ECO:0000313" key="10">
    <source>
        <dbReference type="EMBL" id="CAL4795723.1"/>
    </source>
</evidence>
<keyword evidence="5 7" id="KW-1133">Transmembrane helix</keyword>
<dbReference type="EMBL" id="CAMXCT030004271">
    <property type="protein sequence ID" value="CAL4795723.1"/>
    <property type="molecule type" value="Genomic_DNA"/>
</dbReference>
<gene>
    <name evidence="8" type="ORF">C1SCF055_LOCUS33858</name>
</gene>
<evidence type="ECO:0000313" key="9">
    <source>
        <dbReference type="EMBL" id="CAL1161786.1"/>
    </source>
</evidence>
<dbReference type="Proteomes" id="UP001152797">
    <property type="component" value="Unassembled WGS sequence"/>
</dbReference>
<organism evidence="8">
    <name type="scientific">Cladocopium goreaui</name>
    <dbReference type="NCBI Taxonomy" id="2562237"/>
    <lineage>
        <taxon>Eukaryota</taxon>
        <taxon>Sar</taxon>
        <taxon>Alveolata</taxon>
        <taxon>Dinophyceae</taxon>
        <taxon>Suessiales</taxon>
        <taxon>Symbiodiniaceae</taxon>
        <taxon>Cladocopium</taxon>
    </lineage>
</organism>
<evidence type="ECO:0000313" key="11">
    <source>
        <dbReference type="Proteomes" id="UP001152797"/>
    </source>
</evidence>
<protein>
    <submittedName>
        <fullName evidence="10">Vacuolar protein sorting-associated protein 52 A</fullName>
    </submittedName>
</protein>
<reference evidence="9" key="2">
    <citation type="submission" date="2024-04" db="EMBL/GenBank/DDBJ databases">
        <authorList>
            <person name="Chen Y."/>
            <person name="Shah S."/>
            <person name="Dougan E. K."/>
            <person name="Thang M."/>
            <person name="Chan C."/>
        </authorList>
    </citation>
    <scope>NUCLEOTIDE SEQUENCE [LARGE SCALE GENOMIC DNA]</scope>
</reference>
<keyword evidence="6 7" id="KW-0472">Membrane</keyword>
<keyword evidence="4 7" id="KW-0812">Transmembrane</keyword>
<dbReference type="PANTHER" id="PTHR30269:SF38">
    <property type="entry name" value="SULFITE EXPORTER TAUE_SAFE"/>
    <property type="match status" value="1"/>
</dbReference>
<dbReference type="PANTHER" id="PTHR30269">
    <property type="entry name" value="TRANSMEMBRANE PROTEIN YFCA"/>
    <property type="match status" value="1"/>
</dbReference>
<sequence length="436" mass="47107">GHCQTTYALRQLYVEGQAMILGEEGWPIATAKGMQFEITGKGALEASDDTIVMGNLGYFQALLMAMPLDLDPKILPLPACSAMSATWTLVSFITAFLAELSGAALGFGPAILYEISWQLCCVFGLTSGTLEKAVFHIVLQEAACSTFQLLVLRHFWRPRLAAQLALPFLATVPLGTALLEHFGHSLLAKQILGGAFLLLAAFNLWRQHARHMHSLAHKQNMEECHWFVMIGLALTAASAGLLRGALGVAGPPFMVLLLFFSVDREVWRSVANFIRFTGMLVQGLMLGFDHQVDLSDWPTYLALIFGGLLGLLVGKPRHDLDLGRAGNQLAEKVDGTAFHRWLLLFLAAGGLLMLSSGTPGDGARNPVLSGCFAALVAVSALLVLVSVTRGASSESRLMCNANVEKVELQDKGNSPRCEAVSETDVHNFIPEGYVED</sequence>
<evidence type="ECO:0000256" key="4">
    <source>
        <dbReference type="ARBA" id="ARBA00022692"/>
    </source>
</evidence>
<reference evidence="8" key="1">
    <citation type="submission" date="2022-10" db="EMBL/GenBank/DDBJ databases">
        <authorList>
            <person name="Chen Y."/>
            <person name="Dougan E. K."/>
            <person name="Chan C."/>
            <person name="Rhodes N."/>
            <person name="Thang M."/>
        </authorList>
    </citation>
    <scope>NUCLEOTIDE SEQUENCE</scope>
</reference>
<evidence type="ECO:0000256" key="2">
    <source>
        <dbReference type="ARBA" id="ARBA00022448"/>
    </source>
</evidence>
<dbReference type="Pfam" id="PF01925">
    <property type="entry name" value="TauE"/>
    <property type="match status" value="1"/>
</dbReference>
<evidence type="ECO:0000256" key="6">
    <source>
        <dbReference type="ARBA" id="ARBA00023136"/>
    </source>
</evidence>
<comment type="caution">
    <text evidence="8">The sequence shown here is derived from an EMBL/GenBank/DDBJ whole genome shotgun (WGS) entry which is preliminary data.</text>
</comment>
<proteinExistence type="predicted"/>
<evidence type="ECO:0000256" key="7">
    <source>
        <dbReference type="SAM" id="Phobius"/>
    </source>
</evidence>
<dbReference type="OrthoDB" id="10625903at2759"/>
<feature type="transmembrane region" description="Helical" evidence="7">
    <location>
        <begin position="300"/>
        <end position="318"/>
    </location>
</feature>
<keyword evidence="3" id="KW-1003">Cell membrane</keyword>
<comment type="subcellular location">
    <subcellularLocation>
        <location evidence="1">Cell membrane</location>
        <topology evidence="1">Multi-pass membrane protein</topology>
    </subcellularLocation>
</comment>
<feature type="transmembrane region" description="Helical" evidence="7">
    <location>
        <begin position="226"/>
        <end position="246"/>
    </location>
</feature>
<dbReference type="AlphaFoldDB" id="A0A9P1GBX5"/>